<evidence type="ECO:0000256" key="3">
    <source>
        <dbReference type="SAM" id="SignalP"/>
    </source>
</evidence>
<protein>
    <submittedName>
        <fullName evidence="5">Peptidoglycan DD-metalloendopeptidase family protein</fullName>
    </submittedName>
</protein>
<evidence type="ECO:0000256" key="2">
    <source>
        <dbReference type="SAM" id="Coils"/>
    </source>
</evidence>
<dbReference type="PANTHER" id="PTHR21666">
    <property type="entry name" value="PEPTIDASE-RELATED"/>
    <property type="match status" value="1"/>
</dbReference>
<comment type="caution">
    <text evidence="5">The sequence shown here is derived from an EMBL/GenBank/DDBJ whole genome shotgun (WGS) entry which is preliminary data.</text>
</comment>
<reference evidence="6" key="1">
    <citation type="journal article" date="2019" name="Int. J. Syst. Evol. Microbiol.">
        <title>The Global Catalogue of Microorganisms (GCM) 10K type strain sequencing project: providing services to taxonomists for standard genome sequencing and annotation.</title>
        <authorList>
            <consortium name="The Broad Institute Genomics Platform"/>
            <consortium name="The Broad Institute Genome Sequencing Center for Infectious Disease"/>
            <person name="Wu L."/>
            <person name="Ma J."/>
        </authorList>
    </citation>
    <scope>NUCLEOTIDE SEQUENCE [LARGE SCALE GENOMIC DNA]</scope>
    <source>
        <strain evidence="6">JCM 16082</strain>
    </source>
</reference>
<keyword evidence="2" id="KW-0175">Coiled coil</keyword>
<keyword evidence="6" id="KW-1185">Reference proteome</keyword>
<evidence type="ECO:0000313" key="6">
    <source>
        <dbReference type="Proteomes" id="UP001500507"/>
    </source>
</evidence>
<dbReference type="Gene3D" id="6.10.250.3150">
    <property type="match status" value="1"/>
</dbReference>
<evidence type="ECO:0000259" key="4">
    <source>
        <dbReference type="Pfam" id="PF01551"/>
    </source>
</evidence>
<dbReference type="Gene3D" id="2.70.70.10">
    <property type="entry name" value="Glucose Permease (Domain IIA)"/>
    <property type="match status" value="1"/>
</dbReference>
<feature type="domain" description="M23ase beta-sheet core" evidence="4">
    <location>
        <begin position="303"/>
        <end position="395"/>
    </location>
</feature>
<feature type="coiled-coil region" evidence="2">
    <location>
        <begin position="24"/>
        <end position="107"/>
    </location>
</feature>
<dbReference type="EMBL" id="BAAAFG010000015">
    <property type="protein sequence ID" value="GAA0872800.1"/>
    <property type="molecule type" value="Genomic_DNA"/>
</dbReference>
<accession>A0ABP3XU82</accession>
<dbReference type="RefSeq" id="WP_343766744.1">
    <property type="nucleotide sequence ID" value="NZ_BAAAFG010000015.1"/>
</dbReference>
<dbReference type="CDD" id="cd12797">
    <property type="entry name" value="M23_peptidase"/>
    <property type="match status" value="1"/>
</dbReference>
<dbReference type="InterPro" id="IPR050570">
    <property type="entry name" value="Cell_wall_metabolism_enzyme"/>
</dbReference>
<dbReference type="Proteomes" id="UP001500507">
    <property type="component" value="Unassembled WGS sequence"/>
</dbReference>
<feature type="chain" id="PRO_5045595582" evidence="3">
    <location>
        <begin position="22"/>
        <end position="402"/>
    </location>
</feature>
<dbReference type="InterPro" id="IPR011055">
    <property type="entry name" value="Dup_hybrid_motif"/>
</dbReference>
<dbReference type="InterPro" id="IPR016047">
    <property type="entry name" value="M23ase_b-sheet_dom"/>
</dbReference>
<name>A0ABP3XU82_9FLAO</name>
<dbReference type="Pfam" id="PF01551">
    <property type="entry name" value="Peptidase_M23"/>
    <property type="match status" value="1"/>
</dbReference>
<keyword evidence="1 3" id="KW-0732">Signal</keyword>
<dbReference type="SUPFAM" id="SSF51261">
    <property type="entry name" value="Duplicated hybrid motif"/>
    <property type="match status" value="1"/>
</dbReference>
<feature type="signal peptide" evidence="3">
    <location>
        <begin position="1"/>
        <end position="21"/>
    </location>
</feature>
<sequence>MRVFLYLYLIVFFGASQIASAQTKATLEKRREALKAEIIKLNELSSFVKKEKQSVLAQVEDLNDRIKITEDLIRVTNQEANLLTKEIDQTNTEIDTLKVQLERTKKDYAAMIVKSRRSNSQKSRIMFLLSSADFLQAYKRLKYMQQYAEYQKEQGQEIKRQTNTLVLLIEDLENQKKEKQQLLADNKKVQADLGKAKAEQEVLVKGIQEKEQVYAAEIKQKQQEIDKIDAEIDRLIWEAIARANKAKGTTKSEKFALSPEAKALAEEFASNKGKLPWPVASGRVSMRFGKQPHPIVKTATINSNGVRIDTKVNEEVRAVFGGTVSEVQQVKGSNKAVFVRHGDYLTVYNNLSKVFVKKGDVVTLKQPLGQVGLSVSTGKATVNFYIYRNTQKLNPAHWIYKM</sequence>
<gene>
    <name evidence="5" type="ORF">GCM10009117_19470</name>
</gene>
<proteinExistence type="predicted"/>
<feature type="coiled-coil region" evidence="2">
    <location>
        <begin position="158"/>
        <end position="238"/>
    </location>
</feature>
<dbReference type="PANTHER" id="PTHR21666:SF289">
    <property type="entry name" value="L-ALA--D-GLU ENDOPEPTIDASE"/>
    <property type="match status" value="1"/>
</dbReference>
<organism evidence="5 6">
    <name type="scientific">Gangjinia marincola</name>
    <dbReference type="NCBI Taxonomy" id="578463"/>
    <lineage>
        <taxon>Bacteria</taxon>
        <taxon>Pseudomonadati</taxon>
        <taxon>Bacteroidota</taxon>
        <taxon>Flavobacteriia</taxon>
        <taxon>Flavobacteriales</taxon>
        <taxon>Flavobacteriaceae</taxon>
        <taxon>Gangjinia</taxon>
    </lineage>
</organism>
<evidence type="ECO:0000313" key="5">
    <source>
        <dbReference type="EMBL" id="GAA0872800.1"/>
    </source>
</evidence>
<evidence type="ECO:0000256" key="1">
    <source>
        <dbReference type="ARBA" id="ARBA00022729"/>
    </source>
</evidence>